<evidence type="ECO:0000256" key="6">
    <source>
        <dbReference type="SAM" id="Phobius"/>
    </source>
</evidence>
<evidence type="ECO:0000256" key="4">
    <source>
        <dbReference type="ARBA" id="ARBA00022989"/>
    </source>
</evidence>
<protein>
    <submittedName>
        <fullName evidence="7">LptF/LptG family permease</fullName>
    </submittedName>
</protein>
<evidence type="ECO:0000256" key="5">
    <source>
        <dbReference type="ARBA" id="ARBA00023136"/>
    </source>
</evidence>
<keyword evidence="5 6" id="KW-0472">Membrane</keyword>
<evidence type="ECO:0000313" key="7">
    <source>
        <dbReference type="EMBL" id="WPF90107.1"/>
    </source>
</evidence>
<evidence type="ECO:0000256" key="1">
    <source>
        <dbReference type="ARBA" id="ARBA00004651"/>
    </source>
</evidence>
<dbReference type="PANTHER" id="PTHR33529:SF6">
    <property type="entry name" value="YJGP_YJGQ FAMILY PERMEASE"/>
    <property type="match status" value="1"/>
</dbReference>
<feature type="transmembrane region" description="Helical" evidence="6">
    <location>
        <begin position="105"/>
        <end position="123"/>
    </location>
</feature>
<feature type="transmembrane region" description="Helical" evidence="6">
    <location>
        <begin position="297"/>
        <end position="314"/>
    </location>
</feature>
<keyword evidence="3 6" id="KW-0812">Transmembrane</keyword>
<comment type="subcellular location">
    <subcellularLocation>
        <location evidence="1">Cell membrane</location>
        <topology evidence="1">Multi-pass membrane protein</topology>
    </subcellularLocation>
</comment>
<accession>A0AAF0ZKB1</accession>
<dbReference type="GO" id="GO:0043190">
    <property type="term" value="C:ATP-binding cassette (ABC) transporter complex"/>
    <property type="evidence" value="ECO:0007669"/>
    <property type="project" value="TreeGrafter"/>
</dbReference>
<dbReference type="RefSeq" id="WP_320002187.1">
    <property type="nucleotide sequence ID" value="NZ_CP138348.1"/>
</dbReference>
<evidence type="ECO:0000256" key="3">
    <source>
        <dbReference type="ARBA" id="ARBA00022692"/>
    </source>
</evidence>
<feature type="transmembrane region" description="Helical" evidence="6">
    <location>
        <begin position="326"/>
        <end position="349"/>
    </location>
</feature>
<dbReference type="PANTHER" id="PTHR33529">
    <property type="entry name" value="SLR0882 PROTEIN-RELATED"/>
    <property type="match status" value="1"/>
</dbReference>
<dbReference type="InterPro" id="IPR005495">
    <property type="entry name" value="LptG/LptF_permease"/>
</dbReference>
<sequence length="378" mass="42777">MRPFKFSILDSYLFQELIPPFIFSVAIFSTLGVAIATLSDLSYKIVNANLPFIYALQIFFLKIPEYVAYALPISVLLTTLMTYSRLSKDSELIAFYNCGLSLYRLITPALILSLIVTGLTFIFNELIVPNANYKATTILVEQINEQRKFLLRQDIFYPEYVNVKEKNGKSNKYLKTLFYAQEFDGENMQSLTILDTEKKGLNKVIISEKGTWNNQDKVWDLFNGFIYDITKNQIKAEGKFFEKTQISLPKTPLELASKSRDPYEMNIIQSLEYIKLLRLLGDDKTVLMFQVRTAQKISFPFVCVIFGLVGSSLGSRPNNASKATSFGLCVGIVFFYYLGSFMISSLGLIGIISPLMAAWIPNFIGLLIGGFLLVKENG</sequence>
<dbReference type="GO" id="GO:0015920">
    <property type="term" value="P:lipopolysaccharide transport"/>
    <property type="evidence" value="ECO:0007669"/>
    <property type="project" value="TreeGrafter"/>
</dbReference>
<dbReference type="EMBL" id="CP138348">
    <property type="protein sequence ID" value="WPF90107.1"/>
    <property type="molecule type" value="Genomic_DNA"/>
</dbReference>
<dbReference type="AlphaFoldDB" id="A0AAF0ZKB1"/>
<name>A0AAF0ZKB1_9CHRO</name>
<feature type="transmembrane region" description="Helical" evidence="6">
    <location>
        <begin position="355"/>
        <end position="374"/>
    </location>
</feature>
<proteinExistence type="predicted"/>
<organism evidence="7">
    <name type="scientific">Cyanobacterium aponinum AL20115</name>
    <dbReference type="NCBI Taxonomy" id="3090662"/>
    <lineage>
        <taxon>Bacteria</taxon>
        <taxon>Bacillati</taxon>
        <taxon>Cyanobacteriota</taxon>
        <taxon>Cyanophyceae</taxon>
        <taxon>Oscillatoriophycideae</taxon>
        <taxon>Chroococcales</taxon>
        <taxon>Geminocystaceae</taxon>
        <taxon>Cyanobacterium</taxon>
    </lineage>
</organism>
<feature type="transmembrane region" description="Helical" evidence="6">
    <location>
        <begin position="21"/>
        <end position="46"/>
    </location>
</feature>
<keyword evidence="2" id="KW-1003">Cell membrane</keyword>
<gene>
    <name evidence="7" type="ORF">SAY89_07515</name>
</gene>
<evidence type="ECO:0000256" key="2">
    <source>
        <dbReference type="ARBA" id="ARBA00022475"/>
    </source>
</evidence>
<dbReference type="Pfam" id="PF03739">
    <property type="entry name" value="LptF_LptG"/>
    <property type="match status" value="1"/>
</dbReference>
<reference evidence="7" key="1">
    <citation type="submission" date="2023-11" db="EMBL/GenBank/DDBJ databases">
        <title>Genome sequence of Cyanobacterium aponinum BCRC AL20115.</title>
        <authorList>
            <person name="Chang H.-Y."/>
            <person name="Lin K.-M."/>
            <person name="Hsueh H.-T."/>
            <person name="Chu H.-A."/>
            <person name="Kuo C.-H."/>
        </authorList>
    </citation>
    <scope>NUCLEOTIDE SEQUENCE</scope>
    <source>
        <strain evidence="7">AL20115</strain>
    </source>
</reference>
<keyword evidence="4 6" id="KW-1133">Transmembrane helix</keyword>
<feature type="transmembrane region" description="Helical" evidence="6">
    <location>
        <begin position="66"/>
        <end position="84"/>
    </location>
</feature>